<dbReference type="EMBL" id="JAYKXP010000163">
    <property type="protein sequence ID" value="KAK7021774.1"/>
    <property type="molecule type" value="Genomic_DNA"/>
</dbReference>
<evidence type="ECO:0000313" key="2">
    <source>
        <dbReference type="Proteomes" id="UP001383192"/>
    </source>
</evidence>
<reference evidence="1 2" key="1">
    <citation type="submission" date="2024-01" db="EMBL/GenBank/DDBJ databases">
        <title>A draft genome for a cacao thread blight-causing isolate of Paramarasmius palmivorus.</title>
        <authorList>
            <person name="Baruah I.K."/>
            <person name="Bukari Y."/>
            <person name="Amoako-Attah I."/>
            <person name="Meinhardt L.W."/>
            <person name="Bailey B.A."/>
            <person name="Cohen S.P."/>
        </authorList>
    </citation>
    <scope>NUCLEOTIDE SEQUENCE [LARGE SCALE GENOMIC DNA]</scope>
    <source>
        <strain evidence="1 2">GH-12</strain>
    </source>
</reference>
<protein>
    <submittedName>
        <fullName evidence="1">Uncharacterized protein</fullName>
    </submittedName>
</protein>
<organism evidence="1 2">
    <name type="scientific">Paramarasmius palmivorus</name>
    <dbReference type="NCBI Taxonomy" id="297713"/>
    <lineage>
        <taxon>Eukaryota</taxon>
        <taxon>Fungi</taxon>
        <taxon>Dikarya</taxon>
        <taxon>Basidiomycota</taxon>
        <taxon>Agaricomycotina</taxon>
        <taxon>Agaricomycetes</taxon>
        <taxon>Agaricomycetidae</taxon>
        <taxon>Agaricales</taxon>
        <taxon>Marasmiineae</taxon>
        <taxon>Marasmiaceae</taxon>
        <taxon>Paramarasmius</taxon>
    </lineage>
</organism>
<accession>A0AAW0B8G0</accession>
<dbReference type="Proteomes" id="UP001383192">
    <property type="component" value="Unassembled WGS sequence"/>
</dbReference>
<gene>
    <name evidence="1" type="ORF">VNI00_017285</name>
</gene>
<evidence type="ECO:0000313" key="1">
    <source>
        <dbReference type="EMBL" id="KAK7021774.1"/>
    </source>
</evidence>
<keyword evidence="2" id="KW-1185">Reference proteome</keyword>
<proteinExistence type="predicted"/>
<comment type="caution">
    <text evidence="1">The sequence shown here is derived from an EMBL/GenBank/DDBJ whole genome shotgun (WGS) entry which is preliminary data.</text>
</comment>
<dbReference type="AlphaFoldDB" id="A0AAW0B8G0"/>
<sequence length="481" mass="54525">MALDEAMKVDYSKEVAIWEKAVVQWEQGKSRECPYDLPECSLTLALVKKQLAEEDHARVASGRSNMESTISSMVVEGIEIEDAQRAVLSAISKSKHTPYQETNIQQRRTALLHRIQRLQKTQRTHIPQLSPYLPSLSSKEAVLAPEKIPLVLPSALDPQSRIKICSQDVINLEERLRHAQAVESLARLRMHLRSRSVAYKHSSNVIRSQSVQTRNRTLQDQLEGRIKGCQQMYCAARDALLSLRGPGEWTQVLQELKDEDVRGIGERLLLEEEKEILRKAQELAGVSTGTIRGYFGGTENIATVPVNPVLARGESKNLHLSWIWYTTGIHGNAEQVKKREGASVEEIISSSSSLLQVYVYNGAKHAPELELVNEEMRRAVAFCRWKSQWWQQQLERRTGIESCLIEGLHAYSLEHARTETARAELWEEKWAPLQKRVEIILTCLDDPEADLEAKLSSVGSLEVEIELETDVWATEDPDDIQ</sequence>
<name>A0AAW0B8G0_9AGAR</name>